<proteinExistence type="inferred from homology"/>
<evidence type="ECO:0000313" key="8">
    <source>
        <dbReference type="Proteomes" id="UP000515156"/>
    </source>
</evidence>
<dbReference type="InterPro" id="IPR016130">
    <property type="entry name" value="Tyr_Pase_AS"/>
</dbReference>
<dbReference type="SUPFAM" id="SSF52799">
    <property type="entry name" value="(Phosphotyrosine protein) phosphatases II"/>
    <property type="match status" value="1"/>
</dbReference>
<evidence type="ECO:0000256" key="2">
    <source>
        <dbReference type="ARBA" id="ARBA00022801"/>
    </source>
</evidence>
<dbReference type="OrthoDB" id="285418at2759"/>
<comment type="catalytic activity">
    <reaction evidence="5">
        <text>O-phospho-L-threonyl-[protein] + H2O = L-threonyl-[protein] + phosphate</text>
        <dbReference type="Rhea" id="RHEA:47004"/>
        <dbReference type="Rhea" id="RHEA-COMP:11060"/>
        <dbReference type="Rhea" id="RHEA-COMP:11605"/>
        <dbReference type="ChEBI" id="CHEBI:15377"/>
        <dbReference type="ChEBI" id="CHEBI:30013"/>
        <dbReference type="ChEBI" id="CHEBI:43474"/>
        <dbReference type="ChEBI" id="CHEBI:61977"/>
        <dbReference type="EC" id="3.1.3.16"/>
    </reaction>
</comment>
<dbReference type="PROSITE" id="PS00383">
    <property type="entry name" value="TYR_PHOSPHATASE_1"/>
    <property type="match status" value="1"/>
</dbReference>
<comment type="catalytic activity">
    <reaction evidence="4">
        <text>O-phospho-L-seryl-[protein] + H2O = L-seryl-[protein] + phosphate</text>
        <dbReference type="Rhea" id="RHEA:20629"/>
        <dbReference type="Rhea" id="RHEA-COMP:9863"/>
        <dbReference type="Rhea" id="RHEA-COMP:11604"/>
        <dbReference type="ChEBI" id="CHEBI:15377"/>
        <dbReference type="ChEBI" id="CHEBI:29999"/>
        <dbReference type="ChEBI" id="CHEBI:43474"/>
        <dbReference type="ChEBI" id="CHEBI:83421"/>
        <dbReference type="EC" id="3.1.3.16"/>
    </reaction>
</comment>
<dbReference type="KEGG" id="muo:115482531"/>
<dbReference type="PROSITE" id="PS50056">
    <property type="entry name" value="TYR_PHOSPHATASE_2"/>
    <property type="match status" value="1"/>
</dbReference>
<dbReference type="PRINTS" id="PR01910">
    <property type="entry name" value="ADSPHPHTASEB"/>
</dbReference>
<dbReference type="PANTHER" id="PTHR45961:SF5">
    <property type="entry name" value="DUAL SPECIFICITY PROTEIN PHOSPHATASE 14"/>
    <property type="match status" value="1"/>
</dbReference>
<keyword evidence="8" id="KW-1185">Reference proteome</keyword>
<name>A0A6P7ZZL3_9AMPH</name>
<evidence type="ECO:0000256" key="4">
    <source>
        <dbReference type="ARBA" id="ARBA00047761"/>
    </source>
</evidence>
<reference evidence="9" key="1">
    <citation type="submission" date="2025-08" db="UniProtKB">
        <authorList>
            <consortium name="RefSeq"/>
        </authorList>
    </citation>
    <scope>IDENTIFICATION</scope>
</reference>
<evidence type="ECO:0000313" key="9">
    <source>
        <dbReference type="RefSeq" id="XP_030078255.1"/>
    </source>
</evidence>
<dbReference type="InParanoid" id="A0A6P7ZZL3"/>
<dbReference type="SMART" id="SM00195">
    <property type="entry name" value="DSPc"/>
    <property type="match status" value="1"/>
</dbReference>
<dbReference type="GO" id="GO:0005737">
    <property type="term" value="C:cytoplasm"/>
    <property type="evidence" value="ECO:0007669"/>
    <property type="project" value="UniProtKB-ARBA"/>
</dbReference>
<evidence type="ECO:0000259" key="6">
    <source>
        <dbReference type="PROSITE" id="PS50054"/>
    </source>
</evidence>
<feature type="domain" description="Tyrosine-protein phosphatase" evidence="6">
    <location>
        <begin position="26"/>
        <end position="167"/>
    </location>
</feature>
<organism evidence="8 9">
    <name type="scientific">Microcaecilia unicolor</name>
    <dbReference type="NCBI Taxonomy" id="1415580"/>
    <lineage>
        <taxon>Eukaryota</taxon>
        <taxon>Metazoa</taxon>
        <taxon>Chordata</taxon>
        <taxon>Craniata</taxon>
        <taxon>Vertebrata</taxon>
        <taxon>Euteleostomi</taxon>
        <taxon>Amphibia</taxon>
        <taxon>Gymnophiona</taxon>
        <taxon>Siphonopidae</taxon>
        <taxon>Microcaecilia</taxon>
    </lineage>
</organism>
<sequence length="198" mass="22386">MSSRSHSYLHRAILAPRLLSDGALGGIAEITSCLYLGRGSVASNRTLLLSRGITSIINATIEIPNFNWPQFEYVKVPLADMPHAPISLYFDSVADKIHSIARKHGATLVHCAAGVSRSASLCIAYLMKYHKVSLLEAYNWVKSRRPVIRPNVGFWRQLIEYERKLFGKTSVKMVHTPYGIIPDIYEKERRNLMPYWGI</sequence>
<dbReference type="PROSITE" id="PS50054">
    <property type="entry name" value="TYR_PHOSPHATASE_DUAL"/>
    <property type="match status" value="1"/>
</dbReference>
<keyword evidence="3" id="KW-0904">Protein phosphatase</keyword>
<dbReference type="FunFam" id="3.90.190.10:FF:000049">
    <property type="entry name" value="Dual specificity protein phosphatase 14"/>
    <property type="match status" value="1"/>
</dbReference>
<dbReference type="GeneID" id="115482531"/>
<dbReference type="Gene3D" id="3.90.190.10">
    <property type="entry name" value="Protein tyrosine phosphatase superfamily"/>
    <property type="match status" value="1"/>
</dbReference>
<dbReference type="AlphaFoldDB" id="A0A6P7ZZL3"/>
<comment type="similarity">
    <text evidence="1">Belongs to the protein-tyrosine phosphatase family. Non-receptor class dual specificity subfamily.</text>
</comment>
<dbReference type="CDD" id="cd14572">
    <property type="entry name" value="DUSP14"/>
    <property type="match status" value="1"/>
</dbReference>
<dbReference type="Pfam" id="PF00782">
    <property type="entry name" value="DSPc"/>
    <property type="match status" value="1"/>
</dbReference>
<dbReference type="InterPro" id="IPR029021">
    <property type="entry name" value="Prot-tyrosine_phosphatase-like"/>
</dbReference>
<dbReference type="RefSeq" id="XP_030078255.1">
    <property type="nucleotide sequence ID" value="XM_030222395.1"/>
</dbReference>
<evidence type="ECO:0000256" key="5">
    <source>
        <dbReference type="ARBA" id="ARBA00048336"/>
    </source>
</evidence>
<accession>A0A6P7ZZL3</accession>
<evidence type="ECO:0000259" key="7">
    <source>
        <dbReference type="PROSITE" id="PS50056"/>
    </source>
</evidence>
<dbReference type="InterPro" id="IPR000387">
    <property type="entry name" value="Tyr_Pase_dom"/>
</dbReference>
<gene>
    <name evidence="9" type="primary">DUSP14</name>
</gene>
<dbReference type="PANTHER" id="PTHR45961">
    <property type="entry name" value="IP21249P"/>
    <property type="match status" value="1"/>
</dbReference>
<dbReference type="GO" id="GO:0004722">
    <property type="term" value="F:protein serine/threonine phosphatase activity"/>
    <property type="evidence" value="ECO:0007669"/>
    <property type="project" value="UniProtKB-EC"/>
</dbReference>
<dbReference type="FunCoup" id="A0A6P7ZZL3">
    <property type="interactions" value="319"/>
</dbReference>
<feature type="domain" description="Tyrosine specific protein phosphatases" evidence="7">
    <location>
        <begin position="91"/>
        <end position="146"/>
    </location>
</feature>
<dbReference type="GO" id="GO:0017017">
    <property type="term" value="F:MAP kinase tyrosine/serine/threonine phosphatase activity"/>
    <property type="evidence" value="ECO:0007669"/>
    <property type="project" value="InterPro"/>
</dbReference>
<dbReference type="PRINTS" id="PR01908">
    <property type="entry name" value="ADSPHPHTASE"/>
</dbReference>
<evidence type="ECO:0000256" key="1">
    <source>
        <dbReference type="ARBA" id="ARBA00008601"/>
    </source>
</evidence>
<dbReference type="InterPro" id="IPR000340">
    <property type="entry name" value="Dual-sp_phosphatase_cat-dom"/>
</dbReference>
<dbReference type="Proteomes" id="UP000515156">
    <property type="component" value="Chromosome 13"/>
</dbReference>
<keyword evidence="2" id="KW-0378">Hydrolase</keyword>
<evidence type="ECO:0000256" key="3">
    <source>
        <dbReference type="ARBA" id="ARBA00022912"/>
    </source>
</evidence>
<dbReference type="InterPro" id="IPR020422">
    <property type="entry name" value="TYR_PHOSPHATASE_DUAL_dom"/>
</dbReference>
<dbReference type="CTD" id="11072"/>
<protein>
    <submittedName>
        <fullName evidence="9">Dual specificity protein phosphatase 14</fullName>
    </submittedName>
</protein>
<dbReference type="SMR" id="A0A6P7ZZL3"/>
<dbReference type="InterPro" id="IPR052103">
    <property type="entry name" value="Dual_spec_Phospatases"/>
</dbReference>
<dbReference type="InterPro" id="IPR020420">
    <property type="entry name" value="Atypical_DUSP_subfamB"/>
</dbReference>